<sequence length="791" mass="87756">MLSRSSSNAGDRLRRAKSTSSAHTTSSGHQRQTTTIDPFTSRHQAEAAAIEAYERARQSDEVCHRPRPQRRRSQRIGKSEGGHFEDARKRALARSDEASRARQSHVQQTTSSRPSTSASGEERVITRRRSVIPPMTDAIRTQFDQRSSISTSDNRGRRRQSTLGDGSPAPRYSLTAQEQESTLQLPEYTNARTVDHGSRLSRVAEFITTPGSRTQTPRHSRPSTRETTQVNEETLNQARDRSLQDFQTKRVRERKSFILAPFQKRRTHNVGGNFDNSLPPFNYAESNDAAPLPQNPVALPLAFKTEQKTRNFSDTLKGRLKKVFRKTSKQVAGVPPQHVEAPEFHFTVRNTDLSEADDTFVDYADPFMTIAAEDPRPHQEPRFDSIKTTSSGGDNNTIKSRVTSWTNSTVAGMSTIRTNTGPFAVADEAGGSKQSDSLRTLRKASSFWGRPIQNKLRRTSKADLKGSEESQGLYDALQKRIRPSKSMEPANGATFAASQEAPSSRKSSALATLPSQRDYSLSQSSRASFTIRSVTPQDPATQAVNVPSPVKEVFSPEADDDLDTTVITYPIHDDSKSSTPHSDLKRRPAVKAPPLSQERLSRRLERSENRWKSPLDEVSPPAVRPTRTSMMDDNPYELRSLSHALRQTTPGTDLPHHTKIRDGSHAVRADALSPSVYSRATDGASPRPLTPEDFGMTTITVTGREVRRYDISPPKPAQAERSHASREWRRWLSDEMSNFGGGKHELGLAAKANTRPAAVEQEADTTGPVRLHSRTTSPECLSRPGSVSPAM</sequence>
<feature type="compositionally biased region" description="Polar residues" evidence="1">
    <location>
        <begin position="28"/>
        <end position="42"/>
    </location>
</feature>
<feature type="region of interest" description="Disordered" evidence="1">
    <location>
        <begin position="374"/>
        <end position="400"/>
    </location>
</feature>
<feature type="compositionally biased region" description="Polar residues" evidence="1">
    <location>
        <begin position="142"/>
        <end position="153"/>
    </location>
</feature>
<feature type="compositionally biased region" description="Basic and acidic residues" evidence="1">
    <location>
        <begin position="52"/>
        <end position="64"/>
    </location>
</feature>
<feature type="compositionally biased region" description="Basic and acidic residues" evidence="1">
    <location>
        <begin position="571"/>
        <end position="586"/>
    </location>
</feature>
<feature type="compositionally biased region" description="Basic and acidic residues" evidence="1">
    <location>
        <begin position="77"/>
        <end position="100"/>
    </location>
</feature>
<feature type="region of interest" description="Disordered" evidence="1">
    <location>
        <begin position="750"/>
        <end position="791"/>
    </location>
</feature>
<accession>A0ABR0ELT7</accession>
<evidence type="ECO:0000313" key="2">
    <source>
        <dbReference type="EMBL" id="KAK4502539.1"/>
    </source>
</evidence>
<dbReference type="Proteomes" id="UP001305779">
    <property type="component" value="Unassembled WGS sequence"/>
</dbReference>
<feature type="region of interest" description="Disordered" evidence="1">
    <location>
        <begin position="570"/>
        <end position="632"/>
    </location>
</feature>
<feature type="compositionally biased region" description="Basic and acidic residues" evidence="1">
    <location>
        <begin position="374"/>
        <end position="385"/>
    </location>
</feature>
<feature type="compositionally biased region" description="Basic and acidic residues" evidence="1">
    <location>
        <begin position="654"/>
        <end position="667"/>
    </location>
</feature>
<feature type="region of interest" description="Disordered" evidence="1">
    <location>
        <begin position="648"/>
        <end position="667"/>
    </location>
</feature>
<proteinExistence type="predicted"/>
<comment type="caution">
    <text evidence="2">The sequence shown here is derived from an EMBL/GenBank/DDBJ whole genome shotgun (WGS) entry which is preliminary data.</text>
</comment>
<name>A0ABR0ELT7_ZASCE</name>
<protein>
    <submittedName>
        <fullName evidence="2">Uncharacterized protein</fullName>
    </submittedName>
</protein>
<dbReference type="EMBL" id="JAXOVC010000004">
    <property type="protein sequence ID" value="KAK4502539.1"/>
    <property type="molecule type" value="Genomic_DNA"/>
</dbReference>
<organism evidence="2 3">
    <name type="scientific">Zasmidium cellare</name>
    <name type="common">Wine cellar mold</name>
    <name type="synonym">Racodium cellare</name>
    <dbReference type="NCBI Taxonomy" id="395010"/>
    <lineage>
        <taxon>Eukaryota</taxon>
        <taxon>Fungi</taxon>
        <taxon>Dikarya</taxon>
        <taxon>Ascomycota</taxon>
        <taxon>Pezizomycotina</taxon>
        <taxon>Dothideomycetes</taxon>
        <taxon>Dothideomycetidae</taxon>
        <taxon>Mycosphaerellales</taxon>
        <taxon>Mycosphaerellaceae</taxon>
        <taxon>Zasmidium</taxon>
    </lineage>
</organism>
<evidence type="ECO:0000256" key="1">
    <source>
        <dbReference type="SAM" id="MobiDB-lite"/>
    </source>
</evidence>
<feature type="compositionally biased region" description="Basic residues" evidence="1">
    <location>
        <begin position="65"/>
        <end position="75"/>
    </location>
</feature>
<evidence type="ECO:0000313" key="3">
    <source>
        <dbReference type="Proteomes" id="UP001305779"/>
    </source>
</evidence>
<feature type="compositionally biased region" description="Polar residues" evidence="1">
    <location>
        <begin position="386"/>
        <end position="400"/>
    </location>
</feature>
<feature type="compositionally biased region" description="Polar residues" evidence="1">
    <location>
        <begin position="104"/>
        <end position="119"/>
    </location>
</feature>
<feature type="region of interest" description="Disordered" evidence="1">
    <location>
        <begin position="1"/>
        <end position="181"/>
    </location>
</feature>
<feature type="region of interest" description="Disordered" evidence="1">
    <location>
        <begin position="206"/>
        <end position="232"/>
    </location>
</feature>
<gene>
    <name evidence="2" type="ORF">PRZ48_005964</name>
</gene>
<feature type="region of interest" description="Disordered" evidence="1">
    <location>
        <begin position="673"/>
        <end position="695"/>
    </location>
</feature>
<reference evidence="2 3" key="1">
    <citation type="journal article" date="2023" name="G3 (Bethesda)">
        <title>A chromosome-level genome assembly of Zasmidium syzygii isolated from banana leaves.</title>
        <authorList>
            <person name="van Westerhoven A.C."/>
            <person name="Mehrabi R."/>
            <person name="Talebi R."/>
            <person name="Steentjes M.B.F."/>
            <person name="Corcolon B."/>
            <person name="Chong P.A."/>
            <person name="Kema G.H.J."/>
            <person name="Seidl M.F."/>
        </authorList>
    </citation>
    <scope>NUCLEOTIDE SEQUENCE [LARGE SCALE GENOMIC DNA]</scope>
    <source>
        <strain evidence="2 3">P124</strain>
    </source>
</reference>
<feature type="region of interest" description="Disordered" evidence="1">
    <location>
        <begin position="485"/>
        <end position="525"/>
    </location>
</feature>
<feature type="compositionally biased region" description="Polar residues" evidence="1">
    <location>
        <begin position="496"/>
        <end position="525"/>
    </location>
</feature>
<keyword evidence="3" id="KW-1185">Reference proteome</keyword>
<feature type="compositionally biased region" description="Basic and acidic residues" evidence="1">
    <location>
        <begin position="599"/>
        <end position="615"/>
    </location>
</feature>
<feature type="compositionally biased region" description="Low complexity" evidence="1">
    <location>
        <begin position="18"/>
        <end position="27"/>
    </location>
</feature>